<sequence length="949" mass="108000">MATRKQSTQWKWFRDLSARWSTNFDLTFYRIGRTIGTRPVLFLLLSLALCLASSLGLLFWKEEVDNVQLFMPVDSHVRRDAAWVERNFRDEMRFESVIVEAENVLTPTVLASIAELEIAVRGIVAAGHNWTDVCARYLTWFPDAKESEVTEEIHEYMKDYEFQDNCIYQSVLRIWTSNGTMDAVFKLDQEAIIKNITNAVNGTKMSHGKFSNVLEKVEPLLSGIKWDSQGNIIGAKATILSWILKKTNRWSPEWELEFIQNVLFSNRSLPPGVKIYAVSTRSYLDFLHQVLENNQTVLFAGFTLIIVYVVVMLGRFNVVEQRVYLSLLGVSVVGQSILASYGLCFYMGFFWGPVHPILPFLLLGVGVDNSFVIMQCLENVSKEDKCTSVPERLGRTLRQAGVSITVTSLTDIVAFAIGTSTIMPFLRSFCMFAASGIIFLYVFEILFFVSCLAIDERRLRSRRDGCICIVHRNWKPNECSQRNIQKMVFNKYVGPTMMKTPVKVCVLIGTLLLFSVNVWLVLKVEQKFDPMWYLNSESYPMKYNNKLTEHFPEYGKRAGIYLGSEINYFTDKDKLYELYNRLERNPYINKGTLDFWYIKFQDWLNEKVAADSLPSDEDELKSYISEFLLMSQNGQNYIKDIKFSTFPFGDYNITASQIPIQHILMNTTTEQVKAMESVREIIRSVNFSLEDIVSYSPEYVSWTANKIIGDELLRNLGLTICAVAIVTLILIQHLQTTFWVICCVIFTVVDLVGSMYWLDLTIEISSSIMILLCAGLAVDYSAHIGNEFTRLQGTRDERAIKTLVMIGSAVFNGGLSTFLAFVLLGGSDSYLFFTFFKLFAGVVVFGMFHGLVFLPIALSWFGPPARRIVDKEASQHYTVPLESRNGYCQRNSDTKEDVSSCKGPLKVEKEVLEDGDIHQVSSLIIKTHQCNLCDSGYNSKSPSGSSESN</sequence>
<comment type="caution">
    <text evidence="4">The sequence shown here is derived from an EMBL/GenBank/DDBJ whole genome shotgun (WGS) entry which is preliminary data.</text>
</comment>
<evidence type="ECO:0000256" key="2">
    <source>
        <dbReference type="SAM" id="Phobius"/>
    </source>
</evidence>
<dbReference type="GO" id="GO:0016020">
    <property type="term" value="C:membrane"/>
    <property type="evidence" value="ECO:0007669"/>
    <property type="project" value="TreeGrafter"/>
</dbReference>
<keyword evidence="5" id="KW-1185">Reference proteome</keyword>
<dbReference type="Proteomes" id="UP000235965">
    <property type="component" value="Unassembled WGS sequence"/>
</dbReference>
<dbReference type="PANTHER" id="PTHR10796:SF130">
    <property type="entry name" value="PATCHED DOMAIN-CONTAINING PROTEIN 3-LIKE PROTEIN"/>
    <property type="match status" value="1"/>
</dbReference>
<dbReference type="InParanoid" id="A0A2J7RB46"/>
<feature type="transmembrane region" description="Helical" evidence="2">
    <location>
        <begin position="764"/>
        <end position="782"/>
    </location>
</feature>
<dbReference type="PROSITE" id="PS50156">
    <property type="entry name" value="SSD"/>
    <property type="match status" value="1"/>
</dbReference>
<keyword evidence="2" id="KW-0472">Membrane</keyword>
<reference evidence="4 5" key="1">
    <citation type="submission" date="2017-12" db="EMBL/GenBank/DDBJ databases">
        <title>Hemimetabolous genomes reveal molecular basis of termite eusociality.</title>
        <authorList>
            <person name="Harrison M.C."/>
            <person name="Jongepier E."/>
            <person name="Robertson H.M."/>
            <person name="Arning N."/>
            <person name="Bitard-Feildel T."/>
            <person name="Chao H."/>
            <person name="Childers C.P."/>
            <person name="Dinh H."/>
            <person name="Doddapaneni H."/>
            <person name="Dugan S."/>
            <person name="Gowin J."/>
            <person name="Greiner C."/>
            <person name="Han Y."/>
            <person name="Hu H."/>
            <person name="Hughes D.S.T."/>
            <person name="Huylmans A.-K."/>
            <person name="Kemena C."/>
            <person name="Kremer L.P.M."/>
            <person name="Lee S.L."/>
            <person name="Lopez-Ezquerra A."/>
            <person name="Mallet L."/>
            <person name="Monroy-Kuhn J.M."/>
            <person name="Moser A."/>
            <person name="Murali S.C."/>
            <person name="Muzny D.M."/>
            <person name="Otani S."/>
            <person name="Piulachs M.-D."/>
            <person name="Poelchau M."/>
            <person name="Qu J."/>
            <person name="Schaub F."/>
            <person name="Wada-Katsumata A."/>
            <person name="Worley K.C."/>
            <person name="Xie Q."/>
            <person name="Ylla G."/>
            <person name="Poulsen M."/>
            <person name="Gibbs R.A."/>
            <person name="Schal C."/>
            <person name="Richards S."/>
            <person name="Belles X."/>
            <person name="Korb J."/>
            <person name="Bornberg-Bauer E."/>
        </authorList>
    </citation>
    <scope>NUCLEOTIDE SEQUENCE [LARGE SCALE GENOMIC DNA]</scope>
    <source>
        <tissue evidence="4">Whole body</tissue>
    </source>
</reference>
<dbReference type="InterPro" id="IPR053958">
    <property type="entry name" value="HMGCR/SNAP/NPC1-like_SSD"/>
</dbReference>
<feature type="transmembrane region" description="Helical" evidence="2">
    <location>
        <begin position="401"/>
        <end position="426"/>
    </location>
</feature>
<evidence type="ECO:0000313" key="4">
    <source>
        <dbReference type="EMBL" id="PNF38054.1"/>
    </source>
</evidence>
<name>A0A2J7RB46_9NEOP</name>
<dbReference type="Gene3D" id="1.20.1640.10">
    <property type="entry name" value="Multidrug efflux transporter AcrB transmembrane domain"/>
    <property type="match status" value="2"/>
</dbReference>
<keyword evidence="2" id="KW-0812">Transmembrane</keyword>
<dbReference type="InterPro" id="IPR051697">
    <property type="entry name" value="Patched_domain-protein"/>
</dbReference>
<organism evidence="4 5">
    <name type="scientific">Cryptotermes secundus</name>
    <dbReference type="NCBI Taxonomy" id="105785"/>
    <lineage>
        <taxon>Eukaryota</taxon>
        <taxon>Metazoa</taxon>
        <taxon>Ecdysozoa</taxon>
        <taxon>Arthropoda</taxon>
        <taxon>Hexapoda</taxon>
        <taxon>Insecta</taxon>
        <taxon>Pterygota</taxon>
        <taxon>Neoptera</taxon>
        <taxon>Polyneoptera</taxon>
        <taxon>Dictyoptera</taxon>
        <taxon>Blattodea</taxon>
        <taxon>Blattoidea</taxon>
        <taxon>Termitoidae</taxon>
        <taxon>Kalotermitidae</taxon>
        <taxon>Cryptotermitinae</taxon>
        <taxon>Cryptotermes</taxon>
    </lineage>
</organism>
<dbReference type="STRING" id="105785.A0A2J7RB46"/>
<evidence type="ECO:0000259" key="3">
    <source>
        <dbReference type="PROSITE" id="PS50156"/>
    </source>
</evidence>
<dbReference type="EMBL" id="NEVH01006564">
    <property type="protein sequence ID" value="PNF38053.1"/>
    <property type="molecule type" value="Genomic_DNA"/>
</dbReference>
<dbReference type="EMBL" id="NEVH01006564">
    <property type="protein sequence ID" value="PNF38054.1"/>
    <property type="molecule type" value="Genomic_DNA"/>
</dbReference>
<evidence type="ECO:0000256" key="1">
    <source>
        <dbReference type="ARBA" id="ARBA00005585"/>
    </source>
</evidence>
<feature type="transmembrane region" description="Helical" evidence="2">
    <location>
        <begin position="357"/>
        <end position="380"/>
    </location>
</feature>
<protein>
    <recommendedName>
        <fullName evidence="3">SSD domain-containing protein</fullName>
    </recommendedName>
</protein>
<proteinExistence type="inferred from homology"/>
<feature type="transmembrane region" description="Helical" evidence="2">
    <location>
        <begin position="504"/>
        <end position="522"/>
    </location>
</feature>
<feature type="transmembrane region" description="Helical" evidence="2">
    <location>
        <begin position="803"/>
        <end position="824"/>
    </location>
</feature>
<accession>A0A2J7RB46</accession>
<feature type="transmembrane region" description="Helical" evidence="2">
    <location>
        <begin position="40"/>
        <end position="60"/>
    </location>
</feature>
<dbReference type="InterPro" id="IPR000731">
    <property type="entry name" value="SSD"/>
</dbReference>
<dbReference type="SUPFAM" id="SSF82866">
    <property type="entry name" value="Multidrug efflux transporter AcrB transmembrane domain"/>
    <property type="match status" value="2"/>
</dbReference>
<gene>
    <name evidence="4" type="ORF">B7P43_G02357</name>
</gene>
<feature type="transmembrane region" description="Helical" evidence="2">
    <location>
        <begin position="432"/>
        <end position="454"/>
    </location>
</feature>
<feature type="transmembrane region" description="Helical" evidence="2">
    <location>
        <begin position="738"/>
        <end position="758"/>
    </location>
</feature>
<dbReference type="PANTHER" id="PTHR10796">
    <property type="entry name" value="PATCHED-RELATED"/>
    <property type="match status" value="1"/>
</dbReference>
<feature type="transmembrane region" description="Helical" evidence="2">
    <location>
        <begin position="830"/>
        <end position="861"/>
    </location>
</feature>
<feature type="transmembrane region" description="Helical" evidence="2">
    <location>
        <begin position="297"/>
        <end position="316"/>
    </location>
</feature>
<feature type="transmembrane region" description="Helical" evidence="2">
    <location>
        <begin position="712"/>
        <end position="731"/>
    </location>
</feature>
<dbReference type="Pfam" id="PF12349">
    <property type="entry name" value="Sterol-sensing"/>
    <property type="match status" value="1"/>
</dbReference>
<dbReference type="AlphaFoldDB" id="A0A2J7RB46"/>
<comment type="similarity">
    <text evidence="1">Belongs to the patched family.</text>
</comment>
<keyword evidence="2" id="KW-1133">Transmembrane helix</keyword>
<dbReference type="EMBL" id="NEVH01006564">
    <property type="protein sequence ID" value="PNF38052.1"/>
    <property type="molecule type" value="Genomic_DNA"/>
</dbReference>
<evidence type="ECO:0000313" key="5">
    <source>
        <dbReference type="Proteomes" id="UP000235965"/>
    </source>
</evidence>
<dbReference type="OrthoDB" id="6510177at2759"/>
<feature type="transmembrane region" description="Helical" evidence="2">
    <location>
        <begin position="323"/>
        <end position="351"/>
    </location>
</feature>
<feature type="domain" description="SSD" evidence="3">
    <location>
        <begin position="294"/>
        <end position="454"/>
    </location>
</feature>